<dbReference type="HOGENOM" id="CLU_1619042_0_0_1"/>
<protein>
    <submittedName>
        <fullName evidence="1">Uncharacterized protein</fullName>
    </submittedName>
</protein>
<dbReference type="AlphaFoldDB" id="S8F473"/>
<gene>
    <name evidence="1" type="ORF">FOMPIDRAFT_1020424</name>
</gene>
<proteinExistence type="predicted"/>
<name>S8F473_FOMSC</name>
<accession>S8F473</accession>
<keyword evidence="2" id="KW-1185">Reference proteome</keyword>
<evidence type="ECO:0000313" key="1">
    <source>
        <dbReference type="EMBL" id="EPS93734.1"/>
    </source>
</evidence>
<evidence type="ECO:0000313" key="2">
    <source>
        <dbReference type="Proteomes" id="UP000015241"/>
    </source>
</evidence>
<dbReference type="EMBL" id="KE504259">
    <property type="protein sequence ID" value="EPS93734.1"/>
    <property type="molecule type" value="Genomic_DNA"/>
</dbReference>
<sequence length="164" mass="19412">MSHIQLPDEDGSIDDANECVYWIGTRSYWFYGIGDITGRTDDEPLEARDFRSTISAWSHEPLWWRPGEPDAHYGYYQQWNCFCEHGMQFAFAYYDRSNQYCFLSARVDVVHGIIHWFGEMKKPHEEPNWSAWVTTIIFLQAPYQNDITKIGMLHVMLFNDLELL</sequence>
<dbReference type="Proteomes" id="UP000015241">
    <property type="component" value="Unassembled WGS sequence"/>
</dbReference>
<organism evidence="1 2">
    <name type="scientific">Fomitopsis schrenkii</name>
    <name type="common">Brown rot fungus</name>
    <dbReference type="NCBI Taxonomy" id="2126942"/>
    <lineage>
        <taxon>Eukaryota</taxon>
        <taxon>Fungi</taxon>
        <taxon>Dikarya</taxon>
        <taxon>Basidiomycota</taxon>
        <taxon>Agaricomycotina</taxon>
        <taxon>Agaricomycetes</taxon>
        <taxon>Polyporales</taxon>
        <taxon>Fomitopsis</taxon>
    </lineage>
</organism>
<dbReference type="InParanoid" id="S8F473"/>
<reference evidence="1 2" key="1">
    <citation type="journal article" date="2012" name="Science">
        <title>The Paleozoic origin of enzymatic lignin decomposition reconstructed from 31 fungal genomes.</title>
        <authorList>
            <person name="Floudas D."/>
            <person name="Binder M."/>
            <person name="Riley R."/>
            <person name="Barry K."/>
            <person name="Blanchette R.A."/>
            <person name="Henrissat B."/>
            <person name="Martinez A.T."/>
            <person name="Otillar R."/>
            <person name="Spatafora J.W."/>
            <person name="Yadav J.S."/>
            <person name="Aerts A."/>
            <person name="Benoit I."/>
            <person name="Boyd A."/>
            <person name="Carlson A."/>
            <person name="Copeland A."/>
            <person name="Coutinho P.M."/>
            <person name="de Vries R.P."/>
            <person name="Ferreira P."/>
            <person name="Findley K."/>
            <person name="Foster B."/>
            <person name="Gaskell J."/>
            <person name="Glotzer D."/>
            <person name="Gorecki P."/>
            <person name="Heitman J."/>
            <person name="Hesse C."/>
            <person name="Hori C."/>
            <person name="Igarashi K."/>
            <person name="Jurgens J.A."/>
            <person name="Kallen N."/>
            <person name="Kersten P."/>
            <person name="Kohler A."/>
            <person name="Kuees U."/>
            <person name="Kumar T.K.A."/>
            <person name="Kuo A."/>
            <person name="LaButti K."/>
            <person name="Larrondo L.F."/>
            <person name="Lindquist E."/>
            <person name="Ling A."/>
            <person name="Lombard V."/>
            <person name="Lucas S."/>
            <person name="Lundell T."/>
            <person name="Martin R."/>
            <person name="McLaughlin D.J."/>
            <person name="Morgenstern I."/>
            <person name="Morin E."/>
            <person name="Murat C."/>
            <person name="Nagy L.G."/>
            <person name="Nolan M."/>
            <person name="Ohm R.A."/>
            <person name="Patyshakuliyeva A."/>
            <person name="Rokas A."/>
            <person name="Ruiz-Duenas F.J."/>
            <person name="Sabat G."/>
            <person name="Salamov A."/>
            <person name="Samejima M."/>
            <person name="Schmutz J."/>
            <person name="Slot J.C."/>
            <person name="St John F."/>
            <person name="Stenlid J."/>
            <person name="Sun H."/>
            <person name="Sun S."/>
            <person name="Syed K."/>
            <person name="Tsang A."/>
            <person name="Wiebenga A."/>
            <person name="Young D."/>
            <person name="Pisabarro A."/>
            <person name="Eastwood D.C."/>
            <person name="Martin F."/>
            <person name="Cullen D."/>
            <person name="Grigoriev I.V."/>
            <person name="Hibbett D.S."/>
        </authorList>
    </citation>
    <scope>NUCLEOTIDE SEQUENCE</scope>
    <source>
        <strain evidence="2">FP-58527</strain>
    </source>
</reference>